<organism evidence="2 3">
    <name type="scientific">Elysia marginata</name>
    <dbReference type="NCBI Taxonomy" id="1093978"/>
    <lineage>
        <taxon>Eukaryota</taxon>
        <taxon>Metazoa</taxon>
        <taxon>Spiralia</taxon>
        <taxon>Lophotrochozoa</taxon>
        <taxon>Mollusca</taxon>
        <taxon>Gastropoda</taxon>
        <taxon>Heterobranchia</taxon>
        <taxon>Euthyneura</taxon>
        <taxon>Panpulmonata</taxon>
        <taxon>Sacoglossa</taxon>
        <taxon>Placobranchoidea</taxon>
        <taxon>Plakobranchidae</taxon>
        <taxon>Elysia</taxon>
    </lineage>
</organism>
<sequence>MGHSVNIHKEHYRLQESTIEITKVGKLLLAVDEGVSLKHTTSSNKAIETEQVSETSSASPEEFANLSSIKQKVKRTRKISITLSENSKVGTPKSLEDITDLPAKNDKERNIHKLSQEHAQAQRHVKGRRITKLRHRWTKDQENALEICFKEHLTQQIYIWIKN</sequence>
<feature type="region of interest" description="Disordered" evidence="1">
    <location>
        <begin position="39"/>
        <end position="59"/>
    </location>
</feature>
<dbReference type="Proteomes" id="UP000762676">
    <property type="component" value="Unassembled WGS sequence"/>
</dbReference>
<gene>
    <name evidence="2" type="ORF">ElyMa_000440900</name>
</gene>
<evidence type="ECO:0000313" key="3">
    <source>
        <dbReference type="Proteomes" id="UP000762676"/>
    </source>
</evidence>
<evidence type="ECO:0008006" key="4">
    <source>
        <dbReference type="Google" id="ProtNLM"/>
    </source>
</evidence>
<evidence type="ECO:0000313" key="2">
    <source>
        <dbReference type="EMBL" id="GFR74883.1"/>
    </source>
</evidence>
<dbReference type="PANTHER" id="PTHR33480">
    <property type="entry name" value="SET DOMAIN-CONTAINING PROTEIN-RELATED"/>
    <property type="match status" value="1"/>
</dbReference>
<dbReference type="EMBL" id="BMAT01000870">
    <property type="protein sequence ID" value="GFR74883.1"/>
    <property type="molecule type" value="Genomic_DNA"/>
</dbReference>
<name>A0AAV4FQ77_9GAST</name>
<evidence type="ECO:0000256" key="1">
    <source>
        <dbReference type="SAM" id="MobiDB-lite"/>
    </source>
</evidence>
<reference evidence="2 3" key="1">
    <citation type="journal article" date="2021" name="Elife">
        <title>Chloroplast acquisition without the gene transfer in kleptoplastic sea slugs, Plakobranchus ocellatus.</title>
        <authorList>
            <person name="Maeda T."/>
            <person name="Takahashi S."/>
            <person name="Yoshida T."/>
            <person name="Shimamura S."/>
            <person name="Takaki Y."/>
            <person name="Nagai Y."/>
            <person name="Toyoda A."/>
            <person name="Suzuki Y."/>
            <person name="Arimoto A."/>
            <person name="Ishii H."/>
            <person name="Satoh N."/>
            <person name="Nishiyama T."/>
            <person name="Hasebe M."/>
            <person name="Maruyama T."/>
            <person name="Minagawa J."/>
            <person name="Obokata J."/>
            <person name="Shigenobu S."/>
        </authorList>
    </citation>
    <scope>NUCLEOTIDE SEQUENCE [LARGE SCALE GENOMIC DNA]</scope>
</reference>
<protein>
    <recommendedName>
        <fullName evidence="4">Homeobox domain-containing protein</fullName>
    </recommendedName>
</protein>
<proteinExistence type="predicted"/>
<accession>A0AAV4FQ77</accession>
<comment type="caution">
    <text evidence="2">The sequence shown here is derived from an EMBL/GenBank/DDBJ whole genome shotgun (WGS) entry which is preliminary data.</text>
</comment>
<dbReference type="AlphaFoldDB" id="A0AAV4FQ77"/>
<keyword evidence="3" id="KW-1185">Reference proteome</keyword>